<keyword evidence="5" id="KW-1185">Reference proteome</keyword>
<dbReference type="EMBL" id="MSSM01000009">
    <property type="protein sequence ID" value="RXT27076.1"/>
    <property type="molecule type" value="Genomic_DNA"/>
</dbReference>
<evidence type="ECO:0000313" key="5">
    <source>
        <dbReference type="Proteomes" id="UP001164790"/>
    </source>
</evidence>
<feature type="region of interest" description="Disordered" evidence="1">
    <location>
        <begin position="153"/>
        <end position="216"/>
    </location>
</feature>
<evidence type="ECO:0000313" key="4">
    <source>
        <dbReference type="Proteomes" id="UP000290475"/>
    </source>
</evidence>
<reference evidence="3" key="2">
    <citation type="submission" date="2022-10" db="EMBL/GenBank/DDBJ databases">
        <title>Comparative genomic analysis and in-vitro probiotic properties of the potential probiotic L. chiayiensis AACE 3.</title>
        <authorList>
            <person name="Kang X."/>
        </authorList>
    </citation>
    <scope>NUCLEOTIDE SEQUENCE</scope>
    <source>
        <strain evidence="3">AACE 3</strain>
    </source>
</reference>
<dbReference type="Proteomes" id="UP000290475">
    <property type="component" value="Unassembled WGS sequence"/>
</dbReference>
<evidence type="ECO:0000256" key="1">
    <source>
        <dbReference type="SAM" id="MobiDB-lite"/>
    </source>
</evidence>
<accession>A0A4Q1U649</accession>
<protein>
    <submittedName>
        <fullName evidence="2">Uncharacterized protein</fullName>
    </submittedName>
</protein>
<proteinExistence type="predicted"/>
<evidence type="ECO:0000313" key="3">
    <source>
        <dbReference type="EMBL" id="UYN56775.1"/>
    </source>
</evidence>
<name>A0A4Q1U649_9LACO</name>
<gene>
    <name evidence="2" type="ORF">BVJ53_04890</name>
    <name evidence="3" type="ORF">OFW50_01320</name>
</gene>
<dbReference type="Proteomes" id="UP001164790">
    <property type="component" value="Chromosome"/>
</dbReference>
<dbReference type="EMBL" id="CP107523">
    <property type="protein sequence ID" value="UYN56775.1"/>
    <property type="molecule type" value="Genomic_DNA"/>
</dbReference>
<evidence type="ECO:0000313" key="2">
    <source>
        <dbReference type="EMBL" id="RXT27076.1"/>
    </source>
</evidence>
<dbReference type="AlphaFoldDB" id="A0A4Q1U649"/>
<feature type="compositionally biased region" description="Low complexity" evidence="1">
    <location>
        <begin position="191"/>
        <end position="207"/>
    </location>
</feature>
<reference evidence="2 4" key="1">
    <citation type="submission" date="2017-01" db="EMBL/GenBank/DDBJ databases">
        <title>Lactobacillus chiayiensis sp. nov., a lactic acid bacterium isolated from compost.</title>
        <authorList>
            <person name="Huang C.-H."/>
        </authorList>
    </citation>
    <scope>NUCLEOTIDE SEQUENCE [LARGE SCALE GENOMIC DNA]</scope>
    <source>
        <strain evidence="2">Chh01</strain>
        <strain evidence="4">chh01</strain>
    </source>
</reference>
<feature type="compositionally biased region" description="Basic residues" evidence="1">
    <location>
        <begin position="164"/>
        <end position="190"/>
    </location>
</feature>
<dbReference type="RefSeq" id="WP_129301420.1">
    <property type="nucleotide sequence ID" value="NZ_CP074378.1"/>
</dbReference>
<feature type="compositionally biased region" description="Basic and acidic residues" evidence="1">
    <location>
        <begin position="153"/>
        <end position="163"/>
    </location>
</feature>
<sequence>MEINVHKFQEAVLAGTFEHTEVHLTAAAFKKDGVDAAMAKVFEDVRRGIEKDQLIQADLVIDFPEPTTITVETGVINLPFANVNKITNFLEPDEIVPVRVYLIVTSPFINVSGLRIDEAATAADYLQDFATINDQMMVSIQEKLDHIQTEMDKPKEIVKEVPANKRKPTAKTSPRRTATKKRTTTRKTTKKTTAASKAATKTTTAKKTATRKTTKK</sequence>
<organism evidence="2 4">
    <name type="scientific">Lacticaseibacillus chiayiensis</name>
    <dbReference type="NCBI Taxonomy" id="2100821"/>
    <lineage>
        <taxon>Bacteria</taxon>
        <taxon>Bacillati</taxon>
        <taxon>Bacillota</taxon>
        <taxon>Bacilli</taxon>
        <taxon>Lactobacillales</taxon>
        <taxon>Lactobacillaceae</taxon>
        <taxon>Lacticaseibacillus</taxon>
    </lineage>
</organism>